<evidence type="ECO:0000313" key="2">
    <source>
        <dbReference type="EMBL" id="QDU37008.1"/>
    </source>
</evidence>
<proteinExistence type="predicted"/>
<gene>
    <name evidence="2" type="ORF">Mal4_13110</name>
</gene>
<organism evidence="2 3">
    <name type="scientific">Maioricimonas rarisocia</name>
    <dbReference type="NCBI Taxonomy" id="2528026"/>
    <lineage>
        <taxon>Bacteria</taxon>
        <taxon>Pseudomonadati</taxon>
        <taxon>Planctomycetota</taxon>
        <taxon>Planctomycetia</taxon>
        <taxon>Planctomycetales</taxon>
        <taxon>Planctomycetaceae</taxon>
        <taxon>Maioricimonas</taxon>
    </lineage>
</organism>
<dbReference type="EMBL" id="CP036275">
    <property type="protein sequence ID" value="QDU37008.1"/>
    <property type="molecule type" value="Genomic_DNA"/>
</dbReference>
<evidence type="ECO:0000313" key="3">
    <source>
        <dbReference type="Proteomes" id="UP000320496"/>
    </source>
</evidence>
<evidence type="ECO:0000256" key="1">
    <source>
        <dbReference type="SAM" id="SignalP"/>
    </source>
</evidence>
<dbReference type="Gene3D" id="2.120.10.70">
    <property type="entry name" value="Fucose-specific lectin"/>
    <property type="match status" value="1"/>
</dbReference>
<dbReference type="Proteomes" id="UP000320496">
    <property type="component" value="Chromosome"/>
</dbReference>
<protein>
    <submittedName>
        <fullName evidence="2">Uncharacterized protein</fullName>
    </submittedName>
</protein>
<dbReference type="OrthoDB" id="241339at2"/>
<name>A0A517Z3G8_9PLAN</name>
<sequence length="657" mass="70958" precursor="true">MQVEQPTRQLWRTGRTSIFVAALALAAATAWADHRFNLTVPGRPDLSSSAVLSGNVLTVTDATGRSFRYTRRPQFDTPDGRYHAFFNRRQDQFIRWPVDNQGSMLVGDETGLLWRRSQQRIVPVDRVAPGPGRPIIPPGRPAGLAHHLDTTIAAGNQLVAHIDNSGTLRVYAGGEDHWELFEGASAAGLVPGAPLAFIEGAGGRPRILTVNSAGRLIQVSDRSGVTPVFPEIRLMPGSAFAVDQTGPNLLVYAIDDRDRLLEMEPGTRRVDLVASDPELMAGGPLTVAARAGRSRGTQTLLLIDRRGLLIRYDSGPRGWERTPVATGFVPGSQIAWFATDAPSRPDYVAAVDWNGEIQMLESTGPGWSRIPPPPVRLTPGAPLSIAATPDGPLLSAMTQSGTWMVWWNQPAGGWTSLELARGFPLGAPVRISTATATGFAVDLRGRVIASHRHDGVWHAYVCRPDVDYTPRLVDRNILPNPALPPATVRLANNGQEDLHVQIVDAAASSAPRELRIPAGRTVQERFERDAGARIVETYLVPGPGGTWIEQTDEYDLPPQPRYTLVVWAERVTYQYIDRRKQKPIGALPGFDLKTHVSVGVIPLPPGPALQNGAVIDLLREASFRNNPGAAVWYGPPSAGPTVVPEGADGTAPPPGIP</sequence>
<feature type="signal peptide" evidence="1">
    <location>
        <begin position="1"/>
        <end position="32"/>
    </location>
</feature>
<reference evidence="2 3" key="1">
    <citation type="submission" date="2019-02" db="EMBL/GenBank/DDBJ databases">
        <title>Deep-cultivation of Planctomycetes and their phenomic and genomic characterization uncovers novel biology.</title>
        <authorList>
            <person name="Wiegand S."/>
            <person name="Jogler M."/>
            <person name="Boedeker C."/>
            <person name="Pinto D."/>
            <person name="Vollmers J."/>
            <person name="Rivas-Marin E."/>
            <person name="Kohn T."/>
            <person name="Peeters S.H."/>
            <person name="Heuer A."/>
            <person name="Rast P."/>
            <person name="Oberbeckmann S."/>
            <person name="Bunk B."/>
            <person name="Jeske O."/>
            <person name="Meyerdierks A."/>
            <person name="Storesund J.E."/>
            <person name="Kallscheuer N."/>
            <person name="Luecker S."/>
            <person name="Lage O.M."/>
            <person name="Pohl T."/>
            <person name="Merkel B.J."/>
            <person name="Hornburger P."/>
            <person name="Mueller R.-W."/>
            <person name="Bruemmer F."/>
            <person name="Labrenz M."/>
            <person name="Spormann A.M."/>
            <person name="Op den Camp H."/>
            <person name="Overmann J."/>
            <person name="Amann R."/>
            <person name="Jetten M.S.M."/>
            <person name="Mascher T."/>
            <person name="Medema M.H."/>
            <person name="Devos D.P."/>
            <person name="Kaster A.-K."/>
            <person name="Ovreas L."/>
            <person name="Rohde M."/>
            <person name="Galperin M.Y."/>
            <person name="Jogler C."/>
        </authorList>
    </citation>
    <scope>NUCLEOTIDE SEQUENCE [LARGE SCALE GENOMIC DNA]</scope>
    <source>
        <strain evidence="2 3">Mal4</strain>
    </source>
</reference>
<dbReference type="RefSeq" id="WP_145367660.1">
    <property type="nucleotide sequence ID" value="NZ_CP036275.1"/>
</dbReference>
<dbReference type="SUPFAM" id="SSF89372">
    <property type="entry name" value="Fucose-specific lectin"/>
    <property type="match status" value="2"/>
</dbReference>
<dbReference type="AlphaFoldDB" id="A0A517Z3G8"/>
<keyword evidence="1" id="KW-0732">Signal</keyword>
<keyword evidence="3" id="KW-1185">Reference proteome</keyword>
<accession>A0A517Z3G8</accession>
<dbReference type="KEGG" id="mri:Mal4_13110"/>
<feature type="chain" id="PRO_5021756201" evidence="1">
    <location>
        <begin position="33"/>
        <end position="657"/>
    </location>
</feature>